<gene>
    <name evidence="1" type="ORF">EYB31_39660</name>
</gene>
<dbReference type="AlphaFoldDB" id="A0A4Q9DD05"/>
<dbReference type="Gene3D" id="1.10.150.240">
    <property type="entry name" value="Putative phosphatase, domain 2"/>
    <property type="match status" value="1"/>
</dbReference>
<dbReference type="Gene3D" id="3.40.50.1000">
    <property type="entry name" value="HAD superfamily/HAD-like"/>
    <property type="match status" value="1"/>
</dbReference>
<sequence length="150" mass="17609">MRTQLILDVGGVIVTNFSTTYWVEINQLYKTPFNTIKELIKNEVREALWTGYMSEQEFWEWLNTHCKAAIEPNTARGLLRKHLELLPSVNYISEWSQSADIHLLSNHRHEWIFDLLEPIVNVNEKVDHCANQKVDHPGKMKTTAMWLIFS</sequence>
<dbReference type="InterPro" id="IPR023214">
    <property type="entry name" value="HAD_sf"/>
</dbReference>
<evidence type="ECO:0000313" key="1">
    <source>
        <dbReference type="EMBL" id="TBL67475.1"/>
    </source>
</evidence>
<dbReference type="EMBL" id="SIRE01000058">
    <property type="protein sequence ID" value="TBL67475.1"/>
    <property type="molecule type" value="Genomic_DNA"/>
</dbReference>
<protein>
    <recommendedName>
        <fullName evidence="3">Haloacid dehalogenase</fullName>
    </recommendedName>
</protein>
<organism evidence="1 2">
    <name type="scientific">Paenibacillus thalictri</name>
    <dbReference type="NCBI Taxonomy" id="2527873"/>
    <lineage>
        <taxon>Bacteria</taxon>
        <taxon>Bacillati</taxon>
        <taxon>Bacillota</taxon>
        <taxon>Bacilli</taxon>
        <taxon>Bacillales</taxon>
        <taxon>Paenibacillaceae</taxon>
        <taxon>Paenibacillus</taxon>
    </lineage>
</organism>
<keyword evidence="2" id="KW-1185">Reference proteome</keyword>
<dbReference type="RefSeq" id="WP_131019120.1">
    <property type="nucleotide sequence ID" value="NZ_SIRE01000058.1"/>
</dbReference>
<name>A0A4Q9DD05_9BACL</name>
<comment type="caution">
    <text evidence="1">The sequence shown here is derived from an EMBL/GenBank/DDBJ whole genome shotgun (WGS) entry which is preliminary data.</text>
</comment>
<proteinExistence type="predicted"/>
<dbReference type="Proteomes" id="UP000293142">
    <property type="component" value="Unassembled WGS sequence"/>
</dbReference>
<dbReference type="InterPro" id="IPR023198">
    <property type="entry name" value="PGP-like_dom2"/>
</dbReference>
<reference evidence="1 2" key="1">
    <citation type="submission" date="2019-02" db="EMBL/GenBank/DDBJ databases">
        <title>Paenibacillus sp. nov., isolated from surface-sterilized tissue of Thalictrum simplex L.</title>
        <authorList>
            <person name="Tuo L."/>
        </authorList>
    </citation>
    <scope>NUCLEOTIDE SEQUENCE [LARGE SCALE GENOMIC DNA]</scope>
    <source>
        <strain evidence="1 2">N2SHLJ1</strain>
    </source>
</reference>
<evidence type="ECO:0000313" key="2">
    <source>
        <dbReference type="Proteomes" id="UP000293142"/>
    </source>
</evidence>
<accession>A0A4Q9DD05</accession>
<evidence type="ECO:0008006" key="3">
    <source>
        <dbReference type="Google" id="ProtNLM"/>
    </source>
</evidence>
<dbReference type="OrthoDB" id="2856744at2"/>